<evidence type="ECO:0000313" key="2">
    <source>
        <dbReference type="Proteomes" id="UP001048976"/>
    </source>
</evidence>
<gene>
    <name evidence="1" type="ORF">KVG91_10050</name>
</gene>
<accession>A0ABS6NXJ1</accession>
<dbReference type="Proteomes" id="UP001048976">
    <property type="component" value="Unassembled WGS sequence"/>
</dbReference>
<protein>
    <submittedName>
        <fullName evidence="1">Uncharacterized protein</fullName>
    </submittedName>
</protein>
<proteinExistence type="predicted"/>
<evidence type="ECO:0000313" key="1">
    <source>
        <dbReference type="EMBL" id="MBV4452937.1"/>
    </source>
</evidence>
<sequence>MKEYLSLFNTDQLNKYGYRFSIDALESGLRQSWELGTPMFISHDFHRPLGWSKPLGLRIFSHQVELMGLSSFAENDEEQNEINTLSSKFVSYKIQAVSETDKNSLISGKEHLLTGSEVFAVRECISLIDENIARKAFPNLFKGDEQDKRNLCSLKDLKVIAPGVFEYEGHAVFAHRFFRRSLSQFNNLNMSFLNRLIQLCNSDDLDVKISLDPHSIGLINSYAEPIELDYWWGPKFNDSLLDIPSGVTKYENTERGRFFSGVSATEFWWHKQNGIQSLECEELRDNPSYGVSGEDYGCRYVHSMVNDEGSAYHLDGAIRLYDEESYIDRLDASISNAGKNSNYFKLWRIDGDIPLSTWKELICDFYKDNHLIGEYFGGVDTISEQSTSSPSAKSSEDPLHKYTCKSRPNDKSQIFISYHPLETFPGKQEVEIIAVDSIVIGDMRVNVIEFEAVDLLKDIRKSTGSACPIPKHVNLLAYDDFDINLPLFVCRGSSSISNANKIFQCARSISLSKLALDDRIITASVCVVYPEATVKYAIACSIKALHELLDPERFSLPSSFSKIPDWIKTQSECLKLSISEQERSIPDRSLLKNIGDFRVSRKFAERSEYELNSNGQFTYKVHSSNTELLELMMERQCLFLTPANIIQRAKCLSCRGNYLKCKCLAVFQGAGVSMKKIRILGAVWSSRNFWSAHYKLSE</sequence>
<reference evidence="1" key="1">
    <citation type="submission" date="2021-06" db="EMBL/GenBank/DDBJ databases">
        <title>Updating the genus Pseudomonas: Description of 43 new species and partition of the Pseudomonas putida group.</title>
        <authorList>
            <person name="Girard L."/>
            <person name="Lood C."/>
            <person name="Vandamme P."/>
            <person name="Rokni-Zadeh H."/>
            <person name="Van Noort V."/>
            <person name="Hofte M."/>
            <person name="Lavigne R."/>
            <person name="De Mot R."/>
        </authorList>
    </citation>
    <scope>NUCLEOTIDE SEQUENCE</scope>
    <source>
        <strain evidence="1">SWRI103</strain>
    </source>
</reference>
<organism evidence="1 2">
    <name type="scientific">Pseudomonas azadiae</name>
    <dbReference type="NCBI Taxonomy" id="2843612"/>
    <lineage>
        <taxon>Bacteria</taxon>
        <taxon>Pseudomonadati</taxon>
        <taxon>Pseudomonadota</taxon>
        <taxon>Gammaproteobacteria</taxon>
        <taxon>Pseudomonadales</taxon>
        <taxon>Pseudomonadaceae</taxon>
        <taxon>Pseudomonas</taxon>
    </lineage>
</organism>
<dbReference type="EMBL" id="JAHSTY010000001">
    <property type="protein sequence ID" value="MBV4452937.1"/>
    <property type="molecule type" value="Genomic_DNA"/>
</dbReference>
<comment type="caution">
    <text evidence="1">The sequence shown here is derived from an EMBL/GenBank/DDBJ whole genome shotgun (WGS) entry which is preliminary data.</text>
</comment>
<keyword evidence="2" id="KW-1185">Reference proteome</keyword>
<dbReference type="RefSeq" id="WP_169377987.1">
    <property type="nucleotide sequence ID" value="NZ_JAHSTY010000001.1"/>
</dbReference>
<name>A0ABS6NXJ1_9PSED</name>